<name>A0A4C1YLM8_EUMVA</name>
<evidence type="ECO:0000313" key="3">
    <source>
        <dbReference type="Proteomes" id="UP000299102"/>
    </source>
</evidence>
<sequence>MAVTDVDIHTVLRPWWRRRAQSLGELVNKTPRGAPAHAVPAWCADTRLSERPRRTGAASERAPRAPAGVRSRNERCRRDAYNNIVSIDARAGTGAGRGVPGAASGREPTF</sequence>
<reference evidence="2 3" key="1">
    <citation type="journal article" date="2019" name="Commun. Biol.">
        <title>The bagworm genome reveals a unique fibroin gene that provides high tensile strength.</title>
        <authorList>
            <person name="Kono N."/>
            <person name="Nakamura H."/>
            <person name="Ohtoshi R."/>
            <person name="Tomita M."/>
            <person name="Numata K."/>
            <person name="Arakawa K."/>
        </authorList>
    </citation>
    <scope>NUCLEOTIDE SEQUENCE [LARGE SCALE GENOMIC DNA]</scope>
</reference>
<gene>
    <name evidence="2" type="ORF">EVAR_61088_1</name>
</gene>
<protein>
    <submittedName>
        <fullName evidence="2">Uncharacterized protein</fullName>
    </submittedName>
</protein>
<evidence type="ECO:0000256" key="1">
    <source>
        <dbReference type="SAM" id="MobiDB-lite"/>
    </source>
</evidence>
<feature type="region of interest" description="Disordered" evidence="1">
    <location>
        <begin position="47"/>
        <end position="74"/>
    </location>
</feature>
<organism evidence="2 3">
    <name type="scientific">Eumeta variegata</name>
    <name type="common">Bagworm moth</name>
    <name type="synonym">Eumeta japonica</name>
    <dbReference type="NCBI Taxonomy" id="151549"/>
    <lineage>
        <taxon>Eukaryota</taxon>
        <taxon>Metazoa</taxon>
        <taxon>Ecdysozoa</taxon>
        <taxon>Arthropoda</taxon>
        <taxon>Hexapoda</taxon>
        <taxon>Insecta</taxon>
        <taxon>Pterygota</taxon>
        <taxon>Neoptera</taxon>
        <taxon>Endopterygota</taxon>
        <taxon>Lepidoptera</taxon>
        <taxon>Glossata</taxon>
        <taxon>Ditrysia</taxon>
        <taxon>Tineoidea</taxon>
        <taxon>Psychidae</taxon>
        <taxon>Oiketicinae</taxon>
        <taxon>Eumeta</taxon>
    </lineage>
</organism>
<dbReference type="AlphaFoldDB" id="A0A4C1YLM8"/>
<accession>A0A4C1YLM8</accession>
<dbReference type="Proteomes" id="UP000299102">
    <property type="component" value="Unassembled WGS sequence"/>
</dbReference>
<proteinExistence type="predicted"/>
<dbReference type="EMBL" id="BGZK01001317">
    <property type="protein sequence ID" value="GBP77086.1"/>
    <property type="molecule type" value="Genomic_DNA"/>
</dbReference>
<comment type="caution">
    <text evidence="2">The sequence shown here is derived from an EMBL/GenBank/DDBJ whole genome shotgun (WGS) entry which is preliminary data.</text>
</comment>
<evidence type="ECO:0000313" key="2">
    <source>
        <dbReference type="EMBL" id="GBP77086.1"/>
    </source>
</evidence>
<feature type="region of interest" description="Disordered" evidence="1">
    <location>
        <begin position="91"/>
        <end position="110"/>
    </location>
</feature>
<keyword evidence="3" id="KW-1185">Reference proteome</keyword>